<dbReference type="Proteomes" id="UP000199103">
    <property type="component" value="Chromosome I"/>
</dbReference>
<dbReference type="STRING" id="630515.SAMN04489812_3816"/>
<evidence type="ECO:0000256" key="6">
    <source>
        <dbReference type="ARBA" id="ARBA00015080"/>
    </source>
</evidence>
<evidence type="ECO:0000256" key="13">
    <source>
        <dbReference type="ARBA" id="ARBA00032866"/>
    </source>
</evidence>
<dbReference type="GO" id="GO:0005524">
    <property type="term" value="F:ATP binding"/>
    <property type="evidence" value="ECO:0007669"/>
    <property type="project" value="UniProtKB-UniRule"/>
</dbReference>
<dbReference type="PIRSF" id="PIRSF000545">
    <property type="entry name" value="Pantothenate_kin"/>
    <property type="match status" value="1"/>
</dbReference>
<evidence type="ECO:0000256" key="16">
    <source>
        <dbReference type="SAM" id="MobiDB-lite"/>
    </source>
</evidence>
<dbReference type="GO" id="GO:0005737">
    <property type="term" value="C:cytoplasm"/>
    <property type="evidence" value="ECO:0007669"/>
    <property type="project" value="UniProtKB-SubCell"/>
</dbReference>
<dbReference type="PANTHER" id="PTHR10285">
    <property type="entry name" value="URIDINE KINASE"/>
    <property type="match status" value="1"/>
</dbReference>
<dbReference type="NCBIfam" id="TIGR00554">
    <property type="entry name" value="panK_bact"/>
    <property type="match status" value="1"/>
</dbReference>
<feature type="domain" description="Phosphoribulokinase/uridine kinase" evidence="17">
    <location>
        <begin position="130"/>
        <end position="283"/>
    </location>
</feature>
<comment type="catalytic activity">
    <reaction evidence="1 14 15">
        <text>(R)-pantothenate + ATP = (R)-4'-phosphopantothenate + ADP + H(+)</text>
        <dbReference type="Rhea" id="RHEA:16373"/>
        <dbReference type="ChEBI" id="CHEBI:10986"/>
        <dbReference type="ChEBI" id="CHEBI:15378"/>
        <dbReference type="ChEBI" id="CHEBI:29032"/>
        <dbReference type="ChEBI" id="CHEBI:30616"/>
        <dbReference type="ChEBI" id="CHEBI:456216"/>
        <dbReference type="EC" id="2.7.1.33"/>
    </reaction>
</comment>
<evidence type="ECO:0000256" key="2">
    <source>
        <dbReference type="ARBA" id="ARBA00004496"/>
    </source>
</evidence>
<evidence type="ECO:0000256" key="14">
    <source>
        <dbReference type="HAMAP-Rule" id="MF_00215"/>
    </source>
</evidence>
<comment type="subcellular location">
    <subcellularLocation>
        <location evidence="2 14 15">Cytoplasm</location>
    </subcellularLocation>
</comment>
<evidence type="ECO:0000256" key="7">
    <source>
        <dbReference type="ARBA" id="ARBA00022490"/>
    </source>
</evidence>
<gene>
    <name evidence="14" type="primary">coaA</name>
    <name evidence="18" type="ORF">SAMN04489812_3816</name>
</gene>
<keyword evidence="11 14" id="KW-0067">ATP-binding</keyword>
<organism evidence="18 19">
    <name type="scientific">Microlunatus soli</name>
    <dbReference type="NCBI Taxonomy" id="630515"/>
    <lineage>
        <taxon>Bacteria</taxon>
        <taxon>Bacillati</taxon>
        <taxon>Actinomycetota</taxon>
        <taxon>Actinomycetes</taxon>
        <taxon>Propionibacteriales</taxon>
        <taxon>Propionibacteriaceae</taxon>
        <taxon>Microlunatus</taxon>
    </lineage>
</organism>
<keyword evidence="8 14" id="KW-0808">Transferase</keyword>
<feature type="region of interest" description="Disordered" evidence="16">
    <location>
        <begin position="1"/>
        <end position="27"/>
    </location>
</feature>
<dbReference type="EMBL" id="LT629772">
    <property type="protein sequence ID" value="SDT00948.1"/>
    <property type="molecule type" value="Genomic_DNA"/>
</dbReference>
<evidence type="ECO:0000256" key="11">
    <source>
        <dbReference type="ARBA" id="ARBA00022840"/>
    </source>
</evidence>
<feature type="binding site" evidence="14">
    <location>
        <begin position="135"/>
        <end position="142"/>
    </location>
    <ligand>
        <name>ATP</name>
        <dbReference type="ChEBI" id="CHEBI:30616"/>
    </ligand>
</feature>
<evidence type="ECO:0000313" key="19">
    <source>
        <dbReference type="Proteomes" id="UP000199103"/>
    </source>
</evidence>
<proteinExistence type="inferred from homology"/>
<keyword evidence="19" id="KW-1185">Reference proteome</keyword>
<dbReference type="Gene3D" id="3.40.50.300">
    <property type="entry name" value="P-loop containing nucleotide triphosphate hydrolases"/>
    <property type="match status" value="1"/>
</dbReference>
<dbReference type="InterPro" id="IPR006083">
    <property type="entry name" value="PRK/URK"/>
</dbReference>
<dbReference type="SUPFAM" id="SSF52540">
    <property type="entry name" value="P-loop containing nucleoside triphosphate hydrolases"/>
    <property type="match status" value="1"/>
</dbReference>
<dbReference type="EC" id="2.7.1.33" evidence="5 14"/>
<keyword evidence="12 14" id="KW-0173">Coenzyme A biosynthesis</keyword>
<evidence type="ECO:0000256" key="3">
    <source>
        <dbReference type="ARBA" id="ARBA00005225"/>
    </source>
</evidence>
<dbReference type="AlphaFoldDB" id="A0A1H1WUI8"/>
<dbReference type="GO" id="GO:0004594">
    <property type="term" value="F:pantothenate kinase activity"/>
    <property type="evidence" value="ECO:0007669"/>
    <property type="project" value="UniProtKB-UniRule"/>
</dbReference>
<keyword evidence="10 14" id="KW-0418">Kinase</keyword>
<evidence type="ECO:0000313" key="18">
    <source>
        <dbReference type="EMBL" id="SDT00948.1"/>
    </source>
</evidence>
<evidence type="ECO:0000256" key="8">
    <source>
        <dbReference type="ARBA" id="ARBA00022679"/>
    </source>
</evidence>
<dbReference type="InterPro" id="IPR027417">
    <property type="entry name" value="P-loop_NTPase"/>
</dbReference>
<dbReference type="GO" id="GO:0015937">
    <property type="term" value="P:coenzyme A biosynthetic process"/>
    <property type="evidence" value="ECO:0007669"/>
    <property type="project" value="UniProtKB-UniRule"/>
</dbReference>
<dbReference type="UniPathway" id="UPA00241">
    <property type="reaction ID" value="UER00352"/>
</dbReference>
<dbReference type="InterPro" id="IPR004566">
    <property type="entry name" value="PanK"/>
</dbReference>
<evidence type="ECO:0000256" key="5">
    <source>
        <dbReference type="ARBA" id="ARBA00012102"/>
    </source>
</evidence>
<evidence type="ECO:0000256" key="12">
    <source>
        <dbReference type="ARBA" id="ARBA00022993"/>
    </source>
</evidence>
<evidence type="ECO:0000256" key="9">
    <source>
        <dbReference type="ARBA" id="ARBA00022741"/>
    </source>
</evidence>
<comment type="similarity">
    <text evidence="4 14 15">Belongs to the prokaryotic pantothenate kinase family.</text>
</comment>
<accession>A0A1H1WUI8</accession>
<reference evidence="18 19" key="1">
    <citation type="submission" date="2016-10" db="EMBL/GenBank/DDBJ databases">
        <authorList>
            <person name="de Groot N.N."/>
        </authorList>
    </citation>
    <scope>NUCLEOTIDE SEQUENCE [LARGE SCALE GENOMIC DNA]</scope>
    <source>
        <strain evidence="18 19">DSM 21800</strain>
    </source>
</reference>
<name>A0A1H1WUI8_9ACTN</name>
<keyword evidence="7 14" id="KW-0963">Cytoplasm</keyword>
<sequence length="357" mass="39850">MHRNGIGEAGFRSGAADDPTALGSGQVAARPAAAAIIERVPNHHDTETASPYVERSRADWAELASSTPLTLTADTLASLRGMQDPTSLDDVRDVYLPLTRLLAEYVRHTGDLHQASNDFLRLSVGRTPFVIGVAGSVAVGKSTTARLLQALLAGWPEHPRVELVTTDGFLFPNAELQRRGIMERKGFPESYDRRALLRFVMDLKSGKDDVSAPVYDHLSYDIVPDRRIVVRRPDILIIEGLNVLQPARPRPDGTTGLALSDFFDFSVYIDARTEAIRQWYVQRFLELRRTAFRDPRSYFTRFAALSDDEAVRTAESIWDSINGPNLVTNVLPTRGRATAVLRKGDHHRVDWVRIRKL</sequence>
<evidence type="ECO:0000259" key="17">
    <source>
        <dbReference type="Pfam" id="PF00485"/>
    </source>
</evidence>
<dbReference type="CDD" id="cd02025">
    <property type="entry name" value="PanK"/>
    <property type="match status" value="1"/>
</dbReference>
<evidence type="ECO:0000256" key="1">
    <source>
        <dbReference type="ARBA" id="ARBA00001206"/>
    </source>
</evidence>
<protein>
    <recommendedName>
        <fullName evidence="6 14">Pantothenate kinase</fullName>
        <ecNumber evidence="5 14">2.7.1.33</ecNumber>
    </recommendedName>
    <alternativeName>
        <fullName evidence="13 14">Pantothenic acid kinase</fullName>
    </alternativeName>
</protein>
<evidence type="ECO:0000256" key="10">
    <source>
        <dbReference type="ARBA" id="ARBA00022777"/>
    </source>
</evidence>
<keyword evidence="9 14" id="KW-0547">Nucleotide-binding</keyword>
<dbReference type="HAMAP" id="MF_00215">
    <property type="entry name" value="Pantothen_kinase_1"/>
    <property type="match status" value="1"/>
</dbReference>
<comment type="pathway">
    <text evidence="3 14 15">Cofactor biosynthesis; coenzyme A biosynthesis; CoA from (R)-pantothenate: step 1/5.</text>
</comment>
<evidence type="ECO:0000256" key="15">
    <source>
        <dbReference type="RuleBase" id="RU003530"/>
    </source>
</evidence>
<dbReference type="Pfam" id="PF00485">
    <property type="entry name" value="PRK"/>
    <property type="match status" value="1"/>
</dbReference>
<evidence type="ECO:0000256" key="4">
    <source>
        <dbReference type="ARBA" id="ARBA00006087"/>
    </source>
</evidence>